<evidence type="ECO:0000259" key="2">
    <source>
        <dbReference type="Pfam" id="PF14534"/>
    </source>
</evidence>
<evidence type="ECO:0000256" key="1">
    <source>
        <dbReference type="SAM" id="SignalP"/>
    </source>
</evidence>
<keyword evidence="1" id="KW-0732">Signal</keyword>
<dbReference type="InterPro" id="IPR032710">
    <property type="entry name" value="NTF2-like_dom_sf"/>
</dbReference>
<proteinExistence type="predicted"/>
<dbReference type="AlphaFoldDB" id="A0A2K8ME19"/>
<dbReference type="RefSeq" id="WP_100281912.1">
    <property type="nucleotide sequence ID" value="NZ_CP024923.1"/>
</dbReference>
<feature type="chain" id="PRO_5014823587" description="DUF4440 domain-containing protein" evidence="1">
    <location>
        <begin position="18"/>
        <end position="149"/>
    </location>
</feature>
<reference evidence="3 4" key="1">
    <citation type="submission" date="2017-11" db="EMBL/GenBank/DDBJ databases">
        <title>Complete genome sequence of Sphingomonas sp. Strain Cra20, a psychrotolerant potential plant growth promoting rhizobacteria.</title>
        <authorList>
            <person name="Luo Y."/>
        </authorList>
    </citation>
    <scope>NUCLEOTIDE SEQUENCE [LARGE SCALE GENOMIC DNA]</scope>
    <source>
        <strain evidence="3 4">Cra20</strain>
    </source>
</reference>
<dbReference type="EMBL" id="CP024923">
    <property type="protein sequence ID" value="ATY32103.1"/>
    <property type="molecule type" value="Genomic_DNA"/>
</dbReference>
<sequence>MTPVLVNGIALVAGLFAAVPAAQTTAPRQLLAAADRFDRAQLSKDAAALDHMVSDDLVFIEASGTRSNKQTFIAGWTAPGDSFDPVTLVDRRLVPLGREAFLVTAEARLTGISDGKRFVSAIRFTDIFRWIDGRWQAVHIQVTRLPTGK</sequence>
<feature type="signal peptide" evidence="1">
    <location>
        <begin position="1"/>
        <end position="17"/>
    </location>
</feature>
<organism evidence="3 4">
    <name type="scientific">Sphingomonas psychrotolerans</name>
    <dbReference type="NCBI Taxonomy" id="1327635"/>
    <lineage>
        <taxon>Bacteria</taxon>
        <taxon>Pseudomonadati</taxon>
        <taxon>Pseudomonadota</taxon>
        <taxon>Alphaproteobacteria</taxon>
        <taxon>Sphingomonadales</taxon>
        <taxon>Sphingomonadaceae</taxon>
        <taxon>Sphingomonas</taxon>
    </lineage>
</organism>
<feature type="domain" description="DUF4440" evidence="2">
    <location>
        <begin position="31"/>
        <end position="136"/>
    </location>
</feature>
<dbReference type="Proteomes" id="UP000229081">
    <property type="component" value="Chromosome"/>
</dbReference>
<keyword evidence="4" id="KW-1185">Reference proteome</keyword>
<dbReference type="KEGG" id="sphc:CVN68_09060"/>
<evidence type="ECO:0000313" key="3">
    <source>
        <dbReference type="EMBL" id="ATY32103.1"/>
    </source>
</evidence>
<gene>
    <name evidence="3" type="ORF">CVN68_09060</name>
</gene>
<evidence type="ECO:0000313" key="4">
    <source>
        <dbReference type="Proteomes" id="UP000229081"/>
    </source>
</evidence>
<dbReference type="SUPFAM" id="SSF54427">
    <property type="entry name" value="NTF2-like"/>
    <property type="match status" value="1"/>
</dbReference>
<dbReference type="Pfam" id="PF14534">
    <property type="entry name" value="DUF4440"/>
    <property type="match status" value="1"/>
</dbReference>
<dbReference type="InterPro" id="IPR027843">
    <property type="entry name" value="DUF4440"/>
</dbReference>
<dbReference type="OrthoDB" id="129755at2"/>
<name>A0A2K8ME19_9SPHN</name>
<accession>A0A2K8ME19</accession>
<dbReference type="Gene3D" id="3.10.450.50">
    <property type="match status" value="1"/>
</dbReference>
<protein>
    <recommendedName>
        <fullName evidence="2">DUF4440 domain-containing protein</fullName>
    </recommendedName>
</protein>